<dbReference type="Proteomes" id="UP000315753">
    <property type="component" value="Unassembled WGS sequence"/>
</dbReference>
<dbReference type="AlphaFoldDB" id="A0A540V710"/>
<dbReference type="InterPro" id="IPR001249">
    <property type="entry name" value="AcCoA_biotinCC"/>
</dbReference>
<proteinExistence type="predicted"/>
<feature type="compositionally biased region" description="Low complexity" evidence="9">
    <location>
        <begin position="54"/>
        <end position="67"/>
    </location>
</feature>
<dbReference type="GO" id="GO:0009317">
    <property type="term" value="C:acetyl-CoA carboxylase complex"/>
    <property type="evidence" value="ECO:0007669"/>
    <property type="project" value="InterPro"/>
</dbReference>
<gene>
    <name evidence="11" type="primary">accB</name>
    <name evidence="11" type="ORF">FKZ59_00655</name>
</gene>
<dbReference type="PROSITE" id="PS50968">
    <property type="entry name" value="BIOTINYL_LIPOYL"/>
    <property type="match status" value="1"/>
</dbReference>
<reference evidence="11 12" key="1">
    <citation type="submission" date="2019-06" db="EMBL/GenBank/DDBJ databases">
        <title>Genome sequence of Ureibacillus terrenus.</title>
        <authorList>
            <person name="Maclea K.S."/>
            <person name="Simoes M."/>
        </authorList>
    </citation>
    <scope>NUCLEOTIDE SEQUENCE [LARGE SCALE GENOMIC DNA]</scope>
    <source>
        <strain evidence="11 12">ATCC BAA-384</strain>
    </source>
</reference>
<comment type="caution">
    <text evidence="11">The sequence shown here is derived from an EMBL/GenBank/DDBJ whole genome shotgun (WGS) entry which is preliminary data.</text>
</comment>
<evidence type="ECO:0000256" key="3">
    <source>
        <dbReference type="ARBA" id="ARBA00022516"/>
    </source>
</evidence>
<accession>A0A540V710</accession>
<comment type="function">
    <text evidence="8">This protein is a component of the acetyl coenzyme A carboxylase complex; first, biotin carboxylase catalyzes the carboxylation of the carrier protein and then the transcarboxylase transfers the carboxyl group to form malonyl-CoA.</text>
</comment>
<dbReference type="GO" id="GO:0006633">
    <property type="term" value="P:fatty acid biosynthetic process"/>
    <property type="evidence" value="ECO:0007669"/>
    <property type="project" value="UniProtKB-UniPathway"/>
</dbReference>
<protein>
    <recommendedName>
        <fullName evidence="2 8">Biotin carboxyl carrier protein of acetyl-CoA carboxylase</fullName>
    </recommendedName>
</protein>
<dbReference type="GO" id="GO:0003989">
    <property type="term" value="F:acetyl-CoA carboxylase activity"/>
    <property type="evidence" value="ECO:0007669"/>
    <property type="project" value="InterPro"/>
</dbReference>
<dbReference type="InterPro" id="IPR000089">
    <property type="entry name" value="Biotin_lipoyl"/>
</dbReference>
<keyword evidence="12" id="KW-1185">Reference proteome</keyword>
<evidence type="ECO:0000256" key="1">
    <source>
        <dbReference type="ARBA" id="ARBA00005194"/>
    </source>
</evidence>
<dbReference type="InterPro" id="IPR011053">
    <property type="entry name" value="Single_hybrid_motif"/>
</dbReference>
<keyword evidence="4 8" id="KW-0276">Fatty acid metabolism</keyword>
<dbReference type="InterPro" id="IPR050709">
    <property type="entry name" value="Biotin_Carboxyl_Carrier/Decarb"/>
</dbReference>
<keyword evidence="5 8" id="KW-0443">Lipid metabolism</keyword>
<evidence type="ECO:0000313" key="11">
    <source>
        <dbReference type="EMBL" id="TQE92511.1"/>
    </source>
</evidence>
<dbReference type="UniPathway" id="UPA00094"/>
<dbReference type="PANTHER" id="PTHR45266">
    <property type="entry name" value="OXALOACETATE DECARBOXYLASE ALPHA CHAIN"/>
    <property type="match status" value="1"/>
</dbReference>
<feature type="domain" description="Lipoyl-binding" evidence="10">
    <location>
        <begin position="102"/>
        <end position="178"/>
    </location>
</feature>
<dbReference type="PRINTS" id="PR01071">
    <property type="entry name" value="ACOABIOTINCC"/>
</dbReference>
<evidence type="ECO:0000256" key="2">
    <source>
        <dbReference type="ARBA" id="ARBA00017562"/>
    </source>
</evidence>
<keyword evidence="3 8" id="KW-0444">Lipid biosynthesis</keyword>
<dbReference type="OrthoDB" id="9811735at2"/>
<dbReference type="SUPFAM" id="SSF51230">
    <property type="entry name" value="Single hybrid motif"/>
    <property type="match status" value="1"/>
</dbReference>
<name>A0A540V710_9BACL</name>
<feature type="compositionally biased region" description="Basic and acidic residues" evidence="9">
    <location>
        <begin position="68"/>
        <end position="88"/>
    </location>
</feature>
<dbReference type="NCBIfam" id="NF005457">
    <property type="entry name" value="PRK07051.1"/>
    <property type="match status" value="1"/>
</dbReference>
<organism evidence="11 12">
    <name type="scientific">Ureibacillus terrenus</name>
    <dbReference type="NCBI Taxonomy" id="118246"/>
    <lineage>
        <taxon>Bacteria</taxon>
        <taxon>Bacillati</taxon>
        <taxon>Bacillota</taxon>
        <taxon>Bacilli</taxon>
        <taxon>Bacillales</taxon>
        <taxon>Caryophanaceae</taxon>
        <taxon>Ureibacillus</taxon>
    </lineage>
</organism>
<dbReference type="RefSeq" id="WP_141601062.1">
    <property type="nucleotide sequence ID" value="NZ_JARMSB010000004.1"/>
</dbReference>
<dbReference type="NCBIfam" id="TIGR00531">
    <property type="entry name" value="BCCP"/>
    <property type="match status" value="1"/>
</dbReference>
<evidence type="ECO:0000256" key="9">
    <source>
        <dbReference type="SAM" id="MobiDB-lite"/>
    </source>
</evidence>
<evidence type="ECO:0000256" key="7">
    <source>
        <dbReference type="ARBA" id="ARBA00023267"/>
    </source>
</evidence>
<dbReference type="InterPro" id="IPR001882">
    <property type="entry name" value="Biotin_BS"/>
</dbReference>
<keyword evidence="6 8" id="KW-0275">Fatty acid biosynthesis</keyword>
<feature type="region of interest" description="Disordered" evidence="9">
    <location>
        <begin position="54"/>
        <end position="102"/>
    </location>
</feature>
<keyword evidence="7 8" id="KW-0092">Biotin</keyword>
<evidence type="ECO:0000256" key="6">
    <source>
        <dbReference type="ARBA" id="ARBA00023160"/>
    </source>
</evidence>
<dbReference type="EMBL" id="VIGD01000001">
    <property type="protein sequence ID" value="TQE92511.1"/>
    <property type="molecule type" value="Genomic_DNA"/>
</dbReference>
<evidence type="ECO:0000256" key="5">
    <source>
        <dbReference type="ARBA" id="ARBA00023098"/>
    </source>
</evidence>
<evidence type="ECO:0000256" key="8">
    <source>
        <dbReference type="RuleBase" id="RU364072"/>
    </source>
</evidence>
<dbReference type="PANTHER" id="PTHR45266:SF3">
    <property type="entry name" value="OXALOACETATE DECARBOXYLASE ALPHA CHAIN"/>
    <property type="match status" value="1"/>
</dbReference>
<sequence length="181" mass="20165">MFKVQELREIIKLVDSSSIDEFVYEVDGEKIKLKKHNNVVTEVVAPKVQTVVQQAQPQAQAQPQVQQPKEEPKAEEKPKVEAKAEESKPAAQKSSNLDDPTLVKITSPMVGTFYRAPSPDSPPYVQVGDKVEPDTVVCIVEAMKLFNEIEAEVKGEIVEILVENEQLVEFGQPLFLVKPAE</sequence>
<dbReference type="CDD" id="cd06850">
    <property type="entry name" value="biotinyl_domain"/>
    <property type="match status" value="1"/>
</dbReference>
<evidence type="ECO:0000313" key="12">
    <source>
        <dbReference type="Proteomes" id="UP000315753"/>
    </source>
</evidence>
<dbReference type="PROSITE" id="PS00188">
    <property type="entry name" value="BIOTIN"/>
    <property type="match status" value="1"/>
</dbReference>
<dbReference type="Pfam" id="PF00364">
    <property type="entry name" value="Biotin_lipoyl"/>
    <property type="match status" value="1"/>
</dbReference>
<evidence type="ECO:0000259" key="10">
    <source>
        <dbReference type="PROSITE" id="PS50968"/>
    </source>
</evidence>
<dbReference type="Gene3D" id="2.40.50.100">
    <property type="match status" value="1"/>
</dbReference>
<comment type="pathway">
    <text evidence="1 8">Lipid metabolism; fatty acid biosynthesis.</text>
</comment>
<evidence type="ECO:0000256" key="4">
    <source>
        <dbReference type="ARBA" id="ARBA00022832"/>
    </source>
</evidence>